<protein>
    <submittedName>
        <fullName evidence="2">Uncharacterized protein</fullName>
    </submittedName>
</protein>
<name>A0A1B6HIE3_9HEMI</name>
<gene>
    <name evidence="2" type="ORF">g.1966</name>
</gene>
<accession>A0A1B6HIE3</accession>
<feature type="region of interest" description="Disordered" evidence="1">
    <location>
        <begin position="116"/>
        <end position="143"/>
    </location>
</feature>
<dbReference type="EMBL" id="GECU01033239">
    <property type="protein sequence ID" value="JAS74467.1"/>
    <property type="molecule type" value="Transcribed_RNA"/>
</dbReference>
<evidence type="ECO:0000313" key="2">
    <source>
        <dbReference type="EMBL" id="JAS74467.1"/>
    </source>
</evidence>
<feature type="non-terminal residue" evidence="2">
    <location>
        <position position="1"/>
    </location>
</feature>
<feature type="compositionally biased region" description="Low complexity" evidence="1">
    <location>
        <begin position="13"/>
        <end position="23"/>
    </location>
</feature>
<evidence type="ECO:0000256" key="1">
    <source>
        <dbReference type="SAM" id="MobiDB-lite"/>
    </source>
</evidence>
<feature type="region of interest" description="Disordered" evidence="1">
    <location>
        <begin position="1"/>
        <end position="23"/>
    </location>
</feature>
<organism evidence="2">
    <name type="scientific">Homalodisca liturata</name>
    <dbReference type="NCBI Taxonomy" id="320908"/>
    <lineage>
        <taxon>Eukaryota</taxon>
        <taxon>Metazoa</taxon>
        <taxon>Ecdysozoa</taxon>
        <taxon>Arthropoda</taxon>
        <taxon>Hexapoda</taxon>
        <taxon>Insecta</taxon>
        <taxon>Pterygota</taxon>
        <taxon>Neoptera</taxon>
        <taxon>Paraneoptera</taxon>
        <taxon>Hemiptera</taxon>
        <taxon>Auchenorrhyncha</taxon>
        <taxon>Membracoidea</taxon>
        <taxon>Cicadellidae</taxon>
        <taxon>Cicadellinae</taxon>
        <taxon>Proconiini</taxon>
        <taxon>Homalodisca</taxon>
    </lineage>
</organism>
<proteinExistence type="predicted"/>
<dbReference type="AlphaFoldDB" id="A0A1B6HIE3"/>
<sequence length="143" mass="16444">EDKNSYYADTIFNRPNNSNSTNYNASKLQKNTYTKIYKSNLSLVKMESDSYQSRISSESKCSLSDQTPISDKDPHKIMLRNKITDLLAKIHDEKIINKKKVEEIIKECFKTTLETGKQPTGTLYKNNNKSNNRPMQSTAKNKP</sequence>
<reference evidence="2" key="1">
    <citation type="submission" date="2015-11" db="EMBL/GenBank/DDBJ databases">
        <title>De novo transcriptome assembly of four potential Pierce s Disease insect vectors from Arizona vineyards.</title>
        <authorList>
            <person name="Tassone E.E."/>
        </authorList>
    </citation>
    <scope>NUCLEOTIDE SEQUENCE</scope>
</reference>